<dbReference type="Proteomes" id="UP000069205">
    <property type="component" value="Chromosome"/>
</dbReference>
<dbReference type="InterPro" id="IPR036890">
    <property type="entry name" value="HATPase_C_sf"/>
</dbReference>
<dbReference type="Gene3D" id="3.30.450.40">
    <property type="match status" value="1"/>
</dbReference>
<dbReference type="KEGG" id="nmv:NITMOv2_4349"/>
<dbReference type="STRING" id="42253.NITMOv2_4349"/>
<dbReference type="InterPro" id="IPR005467">
    <property type="entry name" value="His_kinase_dom"/>
</dbReference>
<dbReference type="Pfam" id="PF02518">
    <property type="entry name" value="HATPase_c"/>
    <property type="match status" value="1"/>
</dbReference>
<dbReference type="PRINTS" id="PR00344">
    <property type="entry name" value="BCTRLSENSOR"/>
</dbReference>
<keyword evidence="3 6" id="KW-0808">Transferase</keyword>
<accession>A0A0K2GIF2</accession>
<dbReference type="SUPFAM" id="SSF55874">
    <property type="entry name" value="ATPase domain of HSP90 chaperone/DNA topoisomerase II/histidine kinase"/>
    <property type="match status" value="1"/>
</dbReference>
<dbReference type="InterPro" id="IPR003018">
    <property type="entry name" value="GAF"/>
</dbReference>
<dbReference type="GO" id="GO:0004673">
    <property type="term" value="F:protein histidine kinase activity"/>
    <property type="evidence" value="ECO:0007669"/>
    <property type="project" value="UniProtKB-EC"/>
</dbReference>
<evidence type="ECO:0000256" key="1">
    <source>
        <dbReference type="ARBA" id="ARBA00000085"/>
    </source>
</evidence>
<dbReference type="SMART" id="SM00065">
    <property type="entry name" value="GAF"/>
    <property type="match status" value="1"/>
</dbReference>
<sequence length="438" mass="47613">MTVRDETAKTPDDRRRAVRRDEDRRLLRREREIEAARRVSEALFEHLTPDELVGKALQTALDVVNAESGSILLADRESRQLVFRHSLGVSRVKAGTAIPWDQGIAGDVFHSGRPVVIANVKADRRHFPGIDEQTGTPTRDMIVLPLKRWRGEPIGVLTCLNKRAGRLDDDDVALLAIVSAITAAAIEQARLHQEAKLAEVARLLGDIGHDIKNLLMPVVCGTGLLEGEVKELLASHTALTLDKAKASFQLCTEVIGMVRTSTQRILDHVKQIADCVKGLSAEPEFAPGSVRRVVESVFETVRWLATDKGIALKTEGLETLPAIRMDERRLFNAFYNLVNNAITEVPAGGSITVAGKHDPVRQCVWLRVVDTGCGMPPDVRDSLFTAQAKSRKAGGTGLGTKIIKDVIDVHGGAITVDSTLGVGTTFTLVLPIEPPASS</sequence>
<dbReference type="SUPFAM" id="SSF55781">
    <property type="entry name" value="GAF domain-like"/>
    <property type="match status" value="1"/>
</dbReference>
<dbReference type="SMART" id="SM00387">
    <property type="entry name" value="HATPase_c"/>
    <property type="match status" value="1"/>
</dbReference>
<dbReference type="InterPro" id="IPR003594">
    <property type="entry name" value="HATPase_dom"/>
</dbReference>
<dbReference type="EC" id="2.7.13.3" evidence="2"/>
<organism evidence="6 7">
    <name type="scientific">Nitrospira moscoviensis</name>
    <dbReference type="NCBI Taxonomy" id="42253"/>
    <lineage>
        <taxon>Bacteria</taxon>
        <taxon>Pseudomonadati</taxon>
        <taxon>Nitrospirota</taxon>
        <taxon>Nitrospiria</taxon>
        <taxon>Nitrospirales</taxon>
        <taxon>Nitrospiraceae</taxon>
        <taxon>Nitrospira</taxon>
    </lineage>
</organism>
<proteinExistence type="predicted"/>
<dbReference type="Pfam" id="PF13185">
    <property type="entry name" value="GAF_2"/>
    <property type="match status" value="1"/>
</dbReference>
<dbReference type="PANTHER" id="PTHR43047">
    <property type="entry name" value="TWO-COMPONENT HISTIDINE PROTEIN KINASE"/>
    <property type="match status" value="1"/>
</dbReference>
<dbReference type="InterPro" id="IPR004358">
    <property type="entry name" value="Sig_transdc_His_kin-like_C"/>
</dbReference>
<evidence type="ECO:0000313" key="7">
    <source>
        <dbReference type="Proteomes" id="UP000069205"/>
    </source>
</evidence>
<keyword evidence="4 6" id="KW-0418">Kinase</keyword>
<dbReference type="AlphaFoldDB" id="A0A0K2GIF2"/>
<protein>
    <recommendedName>
        <fullName evidence="2">histidine kinase</fullName>
        <ecNumber evidence="2">2.7.13.3</ecNumber>
    </recommendedName>
</protein>
<dbReference type="CDD" id="cd00075">
    <property type="entry name" value="HATPase"/>
    <property type="match status" value="1"/>
</dbReference>
<comment type="catalytic activity">
    <reaction evidence="1">
        <text>ATP + protein L-histidine = ADP + protein N-phospho-L-histidine.</text>
        <dbReference type="EC" id="2.7.13.3"/>
    </reaction>
</comment>
<dbReference type="Gene3D" id="3.30.565.10">
    <property type="entry name" value="Histidine kinase-like ATPase, C-terminal domain"/>
    <property type="match status" value="1"/>
</dbReference>
<gene>
    <name evidence="6" type="ORF">NITMOv2_4349</name>
</gene>
<name>A0A0K2GIF2_NITMO</name>
<dbReference type="OrthoDB" id="9761634at2"/>
<feature type="domain" description="Histidine kinase" evidence="5">
    <location>
        <begin position="206"/>
        <end position="434"/>
    </location>
</feature>
<evidence type="ECO:0000259" key="5">
    <source>
        <dbReference type="PROSITE" id="PS50109"/>
    </source>
</evidence>
<dbReference type="EMBL" id="CP011801">
    <property type="protein sequence ID" value="ALA60725.1"/>
    <property type="molecule type" value="Genomic_DNA"/>
</dbReference>
<evidence type="ECO:0000256" key="2">
    <source>
        <dbReference type="ARBA" id="ARBA00012438"/>
    </source>
</evidence>
<evidence type="ECO:0000256" key="4">
    <source>
        <dbReference type="ARBA" id="ARBA00022777"/>
    </source>
</evidence>
<dbReference type="PROSITE" id="PS50109">
    <property type="entry name" value="HIS_KIN"/>
    <property type="match status" value="1"/>
</dbReference>
<dbReference type="InterPro" id="IPR029016">
    <property type="entry name" value="GAF-like_dom_sf"/>
</dbReference>
<dbReference type="PANTHER" id="PTHR43047:SF64">
    <property type="entry name" value="HISTIDINE KINASE CONTAINING CHEY-HOMOLOGOUS RECEIVER DOMAIN AND PAS DOMAIN-RELATED"/>
    <property type="match status" value="1"/>
</dbReference>
<evidence type="ECO:0000256" key="3">
    <source>
        <dbReference type="ARBA" id="ARBA00022679"/>
    </source>
</evidence>
<evidence type="ECO:0000313" key="6">
    <source>
        <dbReference type="EMBL" id="ALA60725.1"/>
    </source>
</evidence>
<dbReference type="RefSeq" id="WP_053381539.1">
    <property type="nucleotide sequence ID" value="NZ_CP011801.1"/>
</dbReference>
<keyword evidence="7" id="KW-1185">Reference proteome</keyword>
<reference evidence="6 7" key="1">
    <citation type="journal article" date="2015" name="Proc. Natl. Acad. Sci. U.S.A.">
        <title>Expanded metabolic versatility of ubiquitous nitrite-oxidizing bacteria from the genus Nitrospira.</title>
        <authorList>
            <person name="Koch H."/>
            <person name="Lucker S."/>
            <person name="Albertsen M."/>
            <person name="Kitzinger K."/>
            <person name="Herbold C."/>
            <person name="Spieck E."/>
            <person name="Nielsen P.H."/>
            <person name="Wagner M."/>
            <person name="Daims H."/>
        </authorList>
    </citation>
    <scope>NUCLEOTIDE SEQUENCE [LARGE SCALE GENOMIC DNA]</scope>
    <source>
        <strain evidence="6 7">NSP M-1</strain>
    </source>
</reference>
<dbReference type="PATRIC" id="fig|42253.5.peg.4293"/>